<organism evidence="1">
    <name type="scientific">viral metagenome</name>
    <dbReference type="NCBI Taxonomy" id="1070528"/>
    <lineage>
        <taxon>unclassified sequences</taxon>
        <taxon>metagenomes</taxon>
        <taxon>organismal metagenomes</taxon>
    </lineage>
</organism>
<name>A0A6C0CBG2_9ZZZZ</name>
<protein>
    <submittedName>
        <fullName evidence="1">Uncharacterized protein</fullName>
    </submittedName>
</protein>
<proteinExistence type="predicted"/>
<evidence type="ECO:0000313" key="1">
    <source>
        <dbReference type="EMBL" id="QHT00854.1"/>
    </source>
</evidence>
<sequence>MDDTDKKRYNTNYQKKLDVVRKANLNIFVGE</sequence>
<dbReference type="AlphaFoldDB" id="A0A6C0CBG2"/>
<accession>A0A6C0CBG2</accession>
<dbReference type="EMBL" id="MN739359">
    <property type="protein sequence ID" value="QHT00854.1"/>
    <property type="molecule type" value="Genomic_DNA"/>
</dbReference>
<reference evidence="1" key="1">
    <citation type="journal article" date="2020" name="Nature">
        <title>Giant virus diversity and host interactions through global metagenomics.</title>
        <authorList>
            <person name="Schulz F."/>
            <person name="Roux S."/>
            <person name="Paez-Espino D."/>
            <person name="Jungbluth S."/>
            <person name="Walsh D.A."/>
            <person name="Denef V.J."/>
            <person name="McMahon K.D."/>
            <person name="Konstantinidis K.T."/>
            <person name="Eloe-Fadrosh E.A."/>
            <person name="Kyrpides N.C."/>
            <person name="Woyke T."/>
        </authorList>
    </citation>
    <scope>NUCLEOTIDE SEQUENCE</scope>
    <source>
        <strain evidence="1">GVMAG-M-3300020192-26</strain>
    </source>
</reference>